<sequence>MGVIREKPRDIIYPHPKAVGSGKSVGKILGRAMLIERFPKWGDYMRILDLVEWQKDEHHKNPHKEIRFCQFYRKAGGTDKDWIFGQGAGHMKPETFFKLIHKAITKPDYGTFNGILDRFNKR</sequence>
<evidence type="ECO:0000313" key="1">
    <source>
        <dbReference type="EMBL" id="PIQ68922.1"/>
    </source>
</evidence>
<dbReference type="EMBL" id="PCVG01000018">
    <property type="protein sequence ID" value="PIQ68922.1"/>
    <property type="molecule type" value="Genomic_DNA"/>
</dbReference>
<accession>A0A2H0KCE4</accession>
<comment type="caution">
    <text evidence="1">The sequence shown here is derived from an EMBL/GenBank/DDBJ whole genome shotgun (WGS) entry which is preliminary data.</text>
</comment>
<dbReference type="AlphaFoldDB" id="A0A2H0KCE4"/>
<evidence type="ECO:0000313" key="2">
    <source>
        <dbReference type="Proteomes" id="UP000229342"/>
    </source>
</evidence>
<gene>
    <name evidence="1" type="ORF">COV91_01480</name>
</gene>
<protein>
    <submittedName>
        <fullName evidence="1">Uncharacterized protein</fullName>
    </submittedName>
</protein>
<organism evidence="1 2">
    <name type="scientific">Candidatus Taylorbacteria bacterium CG11_big_fil_rev_8_21_14_0_20_46_11</name>
    <dbReference type="NCBI Taxonomy" id="1975025"/>
    <lineage>
        <taxon>Bacteria</taxon>
        <taxon>Candidatus Tayloriibacteriota</taxon>
    </lineage>
</organism>
<name>A0A2H0KCE4_9BACT</name>
<reference evidence="1 2" key="1">
    <citation type="submission" date="2017-09" db="EMBL/GenBank/DDBJ databases">
        <title>Depth-based differentiation of microbial function through sediment-hosted aquifers and enrichment of novel symbionts in the deep terrestrial subsurface.</title>
        <authorList>
            <person name="Probst A.J."/>
            <person name="Ladd B."/>
            <person name="Jarett J.K."/>
            <person name="Geller-Mcgrath D.E."/>
            <person name="Sieber C.M."/>
            <person name="Emerson J.B."/>
            <person name="Anantharaman K."/>
            <person name="Thomas B.C."/>
            <person name="Malmstrom R."/>
            <person name="Stieglmeier M."/>
            <person name="Klingl A."/>
            <person name="Woyke T."/>
            <person name="Ryan C.M."/>
            <person name="Banfield J.F."/>
        </authorList>
    </citation>
    <scope>NUCLEOTIDE SEQUENCE [LARGE SCALE GENOMIC DNA]</scope>
    <source>
        <strain evidence="1">CG11_big_fil_rev_8_21_14_0_20_46_11</strain>
    </source>
</reference>
<proteinExistence type="predicted"/>
<dbReference type="Proteomes" id="UP000229342">
    <property type="component" value="Unassembled WGS sequence"/>
</dbReference>